<evidence type="ECO:0000313" key="2">
    <source>
        <dbReference type="Proteomes" id="UP000526302"/>
    </source>
</evidence>
<proteinExistence type="predicted"/>
<dbReference type="AlphaFoldDB" id="A0A7K4C058"/>
<protein>
    <submittedName>
        <fullName evidence="1">Uncharacterized protein</fullName>
    </submittedName>
</protein>
<sequence length="193" mass="21481">MSNISRARRAKAGKVNTTKINTTKTGTSIIDANKYVLKGSKLKGPAIKLAQREYSAINQMEKVGESLEGIGRISREKLQKARAESKKILRKAQRDENRDIRIATQKTTGNVIRQYGITSPYFKKIIHQRAQKLITAQLSGKNVGGETKKLHDAFYIALMGNQTKATRATGSVINAATTNSEKLRKLKNEMLEH</sequence>
<dbReference type="EMBL" id="JAAZKV010000030">
    <property type="protein sequence ID" value="NMA44894.1"/>
    <property type="molecule type" value="Genomic_DNA"/>
</dbReference>
<name>A0A7K4C058_9ARCH</name>
<reference evidence="1 2" key="1">
    <citation type="journal article" date="2020" name="Biotechnol. Biofuels">
        <title>New insights from the biogas microbiome by comprehensive genome-resolved metagenomics of nearly 1600 species originating from multiple anaerobic digesters.</title>
        <authorList>
            <person name="Campanaro S."/>
            <person name="Treu L."/>
            <person name="Rodriguez-R L.M."/>
            <person name="Kovalovszki A."/>
            <person name="Ziels R.M."/>
            <person name="Maus I."/>
            <person name="Zhu X."/>
            <person name="Kougias P.G."/>
            <person name="Basile A."/>
            <person name="Luo G."/>
            <person name="Schluter A."/>
            <person name="Konstantinidis K.T."/>
            <person name="Angelidaki I."/>
        </authorList>
    </citation>
    <scope>NUCLEOTIDE SEQUENCE [LARGE SCALE GENOMIC DNA]</scope>
    <source>
        <strain evidence="1">AS22ysBPME_79</strain>
    </source>
</reference>
<dbReference type="Proteomes" id="UP000526302">
    <property type="component" value="Unassembled WGS sequence"/>
</dbReference>
<evidence type="ECO:0000313" key="1">
    <source>
        <dbReference type="EMBL" id="NMA44894.1"/>
    </source>
</evidence>
<organism evidence="1 2">
    <name type="scientific">Candidatus Iainarchaeum sp</name>
    <dbReference type="NCBI Taxonomy" id="3101447"/>
    <lineage>
        <taxon>Archaea</taxon>
        <taxon>Candidatus Iainarchaeota</taxon>
        <taxon>Candidatus Iainarchaeia</taxon>
        <taxon>Candidatus Iainarchaeales</taxon>
        <taxon>Candidatus Iainarchaeaceae</taxon>
        <taxon>Candidatus Iainarchaeum</taxon>
    </lineage>
</organism>
<accession>A0A7K4C058</accession>
<comment type="caution">
    <text evidence="1">The sequence shown here is derived from an EMBL/GenBank/DDBJ whole genome shotgun (WGS) entry which is preliminary data.</text>
</comment>
<gene>
    <name evidence="1" type="ORF">GX950_03735</name>
</gene>